<accession>A0A327NR43</accession>
<evidence type="ECO:0000259" key="1">
    <source>
        <dbReference type="Pfam" id="PF20248"/>
    </source>
</evidence>
<protein>
    <recommendedName>
        <fullName evidence="1">DUF6603 domain-containing protein</fullName>
    </recommendedName>
</protein>
<comment type="caution">
    <text evidence="2">The sequence shown here is derived from an EMBL/GenBank/DDBJ whole genome shotgun (WGS) entry which is preliminary data.</text>
</comment>
<name>A0A327NR43_9BACT</name>
<evidence type="ECO:0000313" key="3">
    <source>
        <dbReference type="Proteomes" id="UP000249016"/>
    </source>
</evidence>
<organism evidence="2 3">
    <name type="scientific">Spirosoma telluris</name>
    <dbReference type="NCBI Taxonomy" id="2183553"/>
    <lineage>
        <taxon>Bacteria</taxon>
        <taxon>Pseudomonadati</taxon>
        <taxon>Bacteroidota</taxon>
        <taxon>Cytophagia</taxon>
        <taxon>Cytophagales</taxon>
        <taxon>Cytophagaceae</taxon>
        <taxon>Spirosoma</taxon>
    </lineage>
</organism>
<dbReference type="RefSeq" id="WP_111348637.1">
    <property type="nucleotide sequence ID" value="NZ_QLII01000001.1"/>
</dbReference>
<keyword evidence="3" id="KW-1185">Reference proteome</keyword>
<dbReference type="Pfam" id="PF20248">
    <property type="entry name" value="DUF6603"/>
    <property type="match status" value="1"/>
</dbReference>
<feature type="domain" description="DUF6603" evidence="1">
    <location>
        <begin position="464"/>
        <end position="1052"/>
    </location>
</feature>
<evidence type="ECO:0000313" key="2">
    <source>
        <dbReference type="EMBL" id="RAI77717.1"/>
    </source>
</evidence>
<sequence>MNKITKFVNHVNDWLDPLHDLATDESFRGEVLASVGAKEKDTPADKAKTQEKLTGLLKKLDDLRKWLGLDKSDVPNADNIVTLVKLLQEVKILIEALYDILESCDFDDSTNDAEGKQIKITNAIQAISSLLSLLLVKRKYPAIGAWAEAAGIFTSEYNETKRALYLVSTADVFRPIGDADADLKQRISKAIFMDASALLLLLLPDSFLEEAGQFLLNFGWELPPEKESFKNANRFANRVLQLQYVPGTFLQDLSAERLDDVLISFVTIPVMSSDSTITEPLGYQYLVKFETSLTSILPGGDKFGGFTFSMPAKPNLSMVWGHETDFRVFSADGFGTGSLLEMLLPGTQKKTDAPTTRDIPATSTAATEADEANSIRQGDIGLVVQPKKVGEKDDLDIRLDFRDFTFVLSGDGRDGFIQKILPDGNLAINTSFSVGYSPRGGFYTEGLDDRDGLFFQFKVGKMLFGALDIPTLYVGLRPSLKKDPATGQQDIDGLTLETSAMIKLDLGPFHMTVDRLGLGLTLTFPEDARGNLGGANLDLGLKPPSGIGFLVKAGAVKGGGFLSIDPEKGQYLGAAELTILKKLSLKAVAVILTKRPDGSKGFSFLLIVSLEFSPAIDLFLGIRLKGVGGLVGIHRSIDLDAFRNGIRDDRFDSILFPDNPVGNAPTIVSQMTTLFPFGESHYAFGLMGRLEWGSSKLVDMKVGLLIDIVNTASEKAKVVKFAIVGTIKMSVDKGSVKIVRFKFNFLVAFDFEKKMLSVDAALYDSKFVQFDVKGEFYLRLIWGNDPCFLASVGGWHPDFQPPAALQLPAKPQRILIALMGGEKSKAQLNLSFYIALTSNTFQFGAALELKVKVSKFRLEAGLSLDALFRSLTDFVVNFEGKLLIFWGDSRLAGITVKGVFSGTEPWRIRGSATFSIWIWDYDVDFDVSSGPETSEIQQSLDVLPALESALRDTRNWRVILPPGRPLHIIQRSADTNNADSSADQPLLADPLARIEVVQQVVPLGIRIDKIGYEQARDFRKFDVKPADEGGTTADDDTIDDFFAPGMYLNLTDADKISRKSYELMTAGRGFSDFETVTTGVACQDDFAYEDKFIDTLTPPAKPQPVRFHPTAFGNWWLIMR</sequence>
<dbReference type="Proteomes" id="UP000249016">
    <property type="component" value="Unassembled WGS sequence"/>
</dbReference>
<dbReference type="EMBL" id="QLII01000001">
    <property type="protein sequence ID" value="RAI77717.1"/>
    <property type="molecule type" value="Genomic_DNA"/>
</dbReference>
<dbReference type="InterPro" id="IPR046538">
    <property type="entry name" value="DUF6603"/>
</dbReference>
<reference evidence="2 3" key="1">
    <citation type="submission" date="2018-06" db="EMBL/GenBank/DDBJ databases">
        <title>Spirosoma sp. HMF3257 Genome sequencing and assembly.</title>
        <authorList>
            <person name="Kang H."/>
            <person name="Cha I."/>
            <person name="Kim H."/>
            <person name="Kang J."/>
            <person name="Joh K."/>
        </authorList>
    </citation>
    <scope>NUCLEOTIDE SEQUENCE [LARGE SCALE GENOMIC DNA]</scope>
    <source>
        <strain evidence="2 3">HMF3257</strain>
    </source>
</reference>
<dbReference type="OrthoDB" id="535891at2"/>
<gene>
    <name evidence="2" type="ORF">HMF3257_32745</name>
</gene>
<proteinExistence type="predicted"/>
<dbReference type="AlphaFoldDB" id="A0A327NR43"/>